<keyword evidence="1" id="KW-0812">Transmembrane</keyword>
<organism evidence="2 3">
    <name type="scientific">Nocardioides ginsengisegetis</name>
    <dbReference type="NCBI Taxonomy" id="661491"/>
    <lineage>
        <taxon>Bacteria</taxon>
        <taxon>Bacillati</taxon>
        <taxon>Actinomycetota</taxon>
        <taxon>Actinomycetes</taxon>
        <taxon>Propionibacteriales</taxon>
        <taxon>Nocardioidaceae</taxon>
        <taxon>Nocardioides</taxon>
    </lineage>
</organism>
<dbReference type="EMBL" id="JACGXA010000003">
    <property type="protein sequence ID" value="MBA8805962.1"/>
    <property type="molecule type" value="Genomic_DNA"/>
</dbReference>
<dbReference type="Proteomes" id="UP000580910">
    <property type="component" value="Unassembled WGS sequence"/>
</dbReference>
<keyword evidence="3" id="KW-1185">Reference proteome</keyword>
<keyword evidence="1" id="KW-1133">Transmembrane helix</keyword>
<feature type="transmembrane region" description="Helical" evidence="1">
    <location>
        <begin position="100"/>
        <end position="120"/>
    </location>
</feature>
<evidence type="ECO:0000313" key="2">
    <source>
        <dbReference type="EMBL" id="MBA8805962.1"/>
    </source>
</evidence>
<comment type="caution">
    <text evidence="2">The sequence shown here is derived from an EMBL/GenBank/DDBJ whole genome shotgun (WGS) entry which is preliminary data.</text>
</comment>
<protein>
    <submittedName>
        <fullName evidence="2">Uncharacterized protein</fullName>
    </submittedName>
</protein>
<feature type="transmembrane region" description="Helical" evidence="1">
    <location>
        <begin position="159"/>
        <end position="176"/>
    </location>
</feature>
<evidence type="ECO:0000313" key="3">
    <source>
        <dbReference type="Proteomes" id="UP000580910"/>
    </source>
</evidence>
<proteinExistence type="predicted"/>
<sequence length="255" mass="26064">MIALSAADSAGTLAHGIHYALVAGGLVGLTVLLAPPTLASRRRAGAPHDEHERRIRRLRDELLAHRFAAAPVTSVAPAPAPVPAPVPAPPRLPASAAGDASYVLLPLGVVSSAASAGVHAAVCPGHFREGTLLGVFFAVAALAQLVWAGLLLRGSSRPLLAVGLAGNLALLTLWTATRTTGLPWGLIPGPEEAGPWDLAACAWELVVAGVCFQLLHEDRVRSRVGGWSGWHPVAHGFFALSVVALGLLTISGAGA</sequence>
<accession>A0A7W3PBY5</accession>
<reference evidence="2 3" key="1">
    <citation type="submission" date="2020-07" db="EMBL/GenBank/DDBJ databases">
        <title>Sequencing the genomes of 1000 actinobacteria strains.</title>
        <authorList>
            <person name="Klenk H.-P."/>
        </authorList>
    </citation>
    <scope>NUCLEOTIDE SEQUENCE [LARGE SCALE GENOMIC DNA]</scope>
    <source>
        <strain evidence="2 3">DSM 21349</strain>
    </source>
</reference>
<feature type="transmembrane region" description="Helical" evidence="1">
    <location>
        <begin position="16"/>
        <end position="34"/>
    </location>
</feature>
<feature type="transmembrane region" description="Helical" evidence="1">
    <location>
        <begin position="132"/>
        <end position="152"/>
    </location>
</feature>
<dbReference type="RefSeq" id="WP_182541963.1">
    <property type="nucleotide sequence ID" value="NZ_JACGXA010000003.1"/>
</dbReference>
<evidence type="ECO:0000256" key="1">
    <source>
        <dbReference type="SAM" id="Phobius"/>
    </source>
</evidence>
<dbReference type="AlphaFoldDB" id="A0A7W3PBY5"/>
<feature type="transmembrane region" description="Helical" evidence="1">
    <location>
        <begin position="236"/>
        <end position="254"/>
    </location>
</feature>
<keyword evidence="1" id="KW-0472">Membrane</keyword>
<gene>
    <name evidence="2" type="ORF">FB382_004307</name>
</gene>
<name>A0A7W3PBY5_9ACTN</name>